<dbReference type="AlphaFoldDB" id="A0A1G9YR34"/>
<dbReference type="Proteomes" id="UP000199226">
    <property type="component" value="Unassembled WGS sequence"/>
</dbReference>
<organism evidence="1 2">
    <name type="scientific">Daejeonella rubra</name>
    <dbReference type="NCBI Taxonomy" id="990371"/>
    <lineage>
        <taxon>Bacteria</taxon>
        <taxon>Pseudomonadati</taxon>
        <taxon>Bacteroidota</taxon>
        <taxon>Sphingobacteriia</taxon>
        <taxon>Sphingobacteriales</taxon>
        <taxon>Sphingobacteriaceae</taxon>
        <taxon>Daejeonella</taxon>
    </lineage>
</organism>
<dbReference type="RefSeq" id="WP_090707110.1">
    <property type="nucleotide sequence ID" value="NZ_FNHH01000043.1"/>
</dbReference>
<keyword evidence="1" id="KW-0808">Transferase</keyword>
<dbReference type="Gene3D" id="3.30.565.10">
    <property type="entry name" value="Histidine kinase-like ATPase, C-terminal domain"/>
    <property type="match status" value="1"/>
</dbReference>
<sequence length="512" mass="58317">MSENKINIRPNVSMLSVLKFLEYETWFALAEFVDNAIASYLNNEKTLKQLHGDDFQLEVIIEINDPENKITIRDNAGGIEKANYSRAFRAAEIPADTSGLSEFGMGMKSASCWFSDYWTVRTKALNEIVEKTVKFDMNKIFEDKLEELEFTTKTTDKNHHYTIIELLNVNKMPRRKGLGKVKSHLASIYREFLRKGILKLIVDNTELQFAEPNILVAPSYNDPNGEQIKWKREINFGLEDGLSVTGFVGIRETGSTAEAGFALFRRGRVIEGSFDNGFRPEFIFGAPNSYRFQRVFGELHLEGFDVSFTKKGIQWDENLDVFLQCLKDELSHENFPLLAQAEKFRARANDTDYRNSGIKALSHTVSDFEQKAPEAIKETFENPMVESDVEIELPKTEKRIYKSFKVNFNKINWLISIELSYDTSLNDLLEVGPHLIKEPSSEPNVKQIGIRLSLTHPFMVEYAGTENGKIEPILKMAAAMGLAEIIAKESGAKTQGEIRRNFNQLITKISQS</sequence>
<dbReference type="GO" id="GO:0016301">
    <property type="term" value="F:kinase activity"/>
    <property type="evidence" value="ECO:0007669"/>
    <property type="project" value="UniProtKB-KW"/>
</dbReference>
<name>A0A1G9YR34_9SPHI</name>
<evidence type="ECO:0000313" key="1">
    <source>
        <dbReference type="EMBL" id="SDN11447.1"/>
    </source>
</evidence>
<dbReference type="SUPFAM" id="SSF55874">
    <property type="entry name" value="ATPase domain of HSP90 chaperone/DNA topoisomerase II/histidine kinase"/>
    <property type="match status" value="1"/>
</dbReference>
<keyword evidence="2" id="KW-1185">Reference proteome</keyword>
<accession>A0A1G9YR34</accession>
<dbReference type="InterPro" id="IPR036890">
    <property type="entry name" value="HATPase_C_sf"/>
</dbReference>
<dbReference type="OrthoDB" id="9813438at2"/>
<reference evidence="2" key="1">
    <citation type="submission" date="2016-10" db="EMBL/GenBank/DDBJ databases">
        <authorList>
            <person name="Varghese N."/>
            <person name="Submissions S."/>
        </authorList>
    </citation>
    <scope>NUCLEOTIDE SEQUENCE [LARGE SCALE GENOMIC DNA]</scope>
    <source>
        <strain evidence="2">DSM 24536</strain>
    </source>
</reference>
<proteinExistence type="predicted"/>
<dbReference type="STRING" id="990371.SAMN05421813_1435"/>
<evidence type="ECO:0000313" key="2">
    <source>
        <dbReference type="Proteomes" id="UP000199226"/>
    </source>
</evidence>
<protein>
    <submittedName>
        <fullName evidence="1">Histidine kinase-, DNA gyrase B-, and HSP90-like ATPase</fullName>
    </submittedName>
</protein>
<keyword evidence="1" id="KW-0418">Kinase</keyword>
<dbReference type="EMBL" id="FNHH01000043">
    <property type="protein sequence ID" value="SDN11447.1"/>
    <property type="molecule type" value="Genomic_DNA"/>
</dbReference>
<gene>
    <name evidence="1" type="ORF">SAMN05421813_1435</name>
</gene>
<dbReference type="Pfam" id="PF13589">
    <property type="entry name" value="HATPase_c_3"/>
    <property type="match status" value="1"/>
</dbReference>